<dbReference type="Proteomes" id="UP000293902">
    <property type="component" value="Chromosome"/>
</dbReference>
<dbReference type="AlphaFoldDB" id="A0A328FAR2"/>
<evidence type="ECO:0000313" key="2">
    <source>
        <dbReference type="EMBL" id="RAM01741.1"/>
    </source>
</evidence>
<proteinExistence type="predicted"/>
<accession>A0A328FAR2</accession>
<dbReference type="EMBL" id="QLNI01000023">
    <property type="protein sequence ID" value="RAM01741.1"/>
    <property type="molecule type" value="Genomic_DNA"/>
</dbReference>
<evidence type="ECO:0000313" key="4">
    <source>
        <dbReference type="Proteomes" id="UP000293902"/>
    </source>
</evidence>
<dbReference type="RefSeq" id="WP_111957132.1">
    <property type="nucleotide sequence ID" value="NZ_CP036313.1"/>
</dbReference>
<organism evidence="2 3">
    <name type="scientific">Desulfobacter hydrogenophilus</name>
    <dbReference type="NCBI Taxonomy" id="2291"/>
    <lineage>
        <taxon>Bacteria</taxon>
        <taxon>Pseudomonadati</taxon>
        <taxon>Thermodesulfobacteriota</taxon>
        <taxon>Desulfobacteria</taxon>
        <taxon>Desulfobacterales</taxon>
        <taxon>Desulfobacteraceae</taxon>
        <taxon>Desulfobacter</taxon>
    </lineage>
</organism>
<reference evidence="1 4" key="2">
    <citation type="submission" date="2019-02" db="EMBL/GenBank/DDBJ databases">
        <title>Complete genome sequence of Desulfobacter hydrogenophilus AcRS1.</title>
        <authorList>
            <person name="Marietou A."/>
            <person name="Lund M.B."/>
            <person name="Marshall I.P.G."/>
            <person name="Schreiber L."/>
            <person name="Jorgensen B."/>
        </authorList>
    </citation>
    <scope>NUCLEOTIDE SEQUENCE [LARGE SCALE GENOMIC DNA]</scope>
    <source>
        <strain evidence="1 4">AcRS1</strain>
    </source>
</reference>
<protein>
    <submittedName>
        <fullName evidence="2">Uncharacterized protein</fullName>
    </submittedName>
</protein>
<gene>
    <name evidence="2" type="ORF">DO021_12460</name>
    <name evidence="1" type="ORF">EYB58_13205</name>
</gene>
<sequence>MNDFFFKNINIGGISHLFVCKGDSRIASREMLDDSFLFKRQLHANLYKVDDYILKVCYGQSIPKDIFRKYALKSQAERESKSAAILSELGLVTPKTYFSAFSLFPKMRKGVESMHEMDFLSGYDDLNPKFVHRPDCLGIIQCFGRDLAVMLNAMLYPKDLGLGNIMYHPVEGKLAWIDSDLRHFKDKETLSRSVMRKLNHRFLKHLNNCQSDIFWRSFCENSTLFAEKGELLSYREIDYKSNQ</sequence>
<reference evidence="2 3" key="1">
    <citation type="submission" date="2018-06" db="EMBL/GenBank/DDBJ databases">
        <title>Complete Genome Sequence of Desulfobacter hydrogenophilus (DSM3380).</title>
        <authorList>
            <person name="Marietou A."/>
            <person name="Schreiber L."/>
            <person name="Marshall I."/>
            <person name="Jorgensen B."/>
        </authorList>
    </citation>
    <scope>NUCLEOTIDE SEQUENCE [LARGE SCALE GENOMIC DNA]</scope>
    <source>
        <strain evidence="2 3">DSM 3380</strain>
    </source>
</reference>
<name>A0A328FAR2_9BACT</name>
<evidence type="ECO:0000313" key="3">
    <source>
        <dbReference type="Proteomes" id="UP000248798"/>
    </source>
</evidence>
<dbReference type="Proteomes" id="UP000248798">
    <property type="component" value="Unassembled WGS sequence"/>
</dbReference>
<dbReference type="OrthoDB" id="9886578at2"/>
<evidence type="ECO:0000313" key="1">
    <source>
        <dbReference type="EMBL" id="QBH13795.1"/>
    </source>
</evidence>
<keyword evidence="4" id="KW-1185">Reference proteome</keyword>
<dbReference type="EMBL" id="CP036313">
    <property type="protein sequence ID" value="QBH13795.1"/>
    <property type="molecule type" value="Genomic_DNA"/>
</dbReference>